<reference evidence="3" key="3">
    <citation type="submission" date="2019-09" db="EMBL/GenBank/DDBJ databases">
        <authorList>
            <person name="Gao Z."/>
        </authorList>
    </citation>
    <scope>NUCLEOTIDE SEQUENCE</scope>
    <source>
        <tissue evidence="3">Leaves</tissue>
    </source>
</reference>
<keyword evidence="2" id="KW-0472">Membrane</keyword>
<name>A0A6A1V142_9ROSI</name>
<accession>A0A6A1V142</accession>
<dbReference type="PANTHER" id="PTHR31170">
    <property type="entry name" value="BNAC04G53230D PROTEIN"/>
    <property type="match status" value="1"/>
</dbReference>
<sequence>MSFAYPASWDLASTSASTTYSEVSDQTCDPQLKPSEIFESKTTEGQSDGMAAKSKFLSTVELELAEVAKSEELLRSNSEICIYQVPHGLKEGNEKACNPRAVDLALYRRSDKHLRIQDKDKWRAFYMALQTERGKKPASVDAINPGNDLNSYLNALNNLEERARKCYEKPSPRNGKEPITILEGPDLSKRTKLNGCFVIEMLMGAHDGFETIGYRKDDFVFSYSMLNYIQRDMIKMENQIPFFVLDAVVGFHHGKLNHEGGTAPLIPKLETNSSRDLVGLITYFFDSLMPRPTEQTNATPTEQTNGVPAAEQTNATSTEQSNDVPAGFHCLDVYRRYLKTGLLDNDSTQDGPLPKRRMQLIPCATLLRDAGFTLKTIKTDCFLDIKFKKRTLQIPYLKIHEGTKSLFLNLIAFEQRHPGCSRTFTSYVCFIDNLIRSTEDVAFLRYCGIIENNTGKDDEVLKLLHSLLQDVVFDPESCYLKKLSQEVTQHYNSWWSAFRAWLIQYSKINPLFIIPWVVGIVSLLLGFTTFFYGAFGHQAKATNAVSRAPSVRASLHSN</sequence>
<dbReference type="EMBL" id="RXIC02000023">
    <property type="protein sequence ID" value="KAB1212683.1"/>
    <property type="molecule type" value="Genomic_DNA"/>
</dbReference>
<keyword evidence="5" id="KW-1185">Reference proteome</keyword>
<keyword evidence="2" id="KW-1133">Transmembrane helix</keyword>
<feature type="region of interest" description="Disordered" evidence="1">
    <location>
        <begin position="291"/>
        <end position="323"/>
    </location>
</feature>
<evidence type="ECO:0000313" key="4">
    <source>
        <dbReference type="EMBL" id="KAB1212683.1"/>
    </source>
</evidence>
<evidence type="ECO:0000313" key="5">
    <source>
        <dbReference type="Proteomes" id="UP000516437"/>
    </source>
</evidence>
<evidence type="ECO:0000256" key="2">
    <source>
        <dbReference type="SAM" id="Phobius"/>
    </source>
</evidence>
<reference evidence="3 5" key="2">
    <citation type="journal article" date="2019" name="Plant Biotechnol. J.">
        <title>The red bayberry genome and genetic basis of sex determination.</title>
        <authorList>
            <person name="Jia H.M."/>
            <person name="Jia H.J."/>
            <person name="Cai Q.L."/>
            <person name="Wang Y."/>
            <person name="Zhao H.B."/>
            <person name="Yang W.F."/>
            <person name="Wang G.Y."/>
            <person name="Li Y.H."/>
            <person name="Zhan D.L."/>
            <person name="Shen Y.T."/>
            <person name="Niu Q.F."/>
            <person name="Chang L."/>
            <person name="Qiu J."/>
            <person name="Zhao L."/>
            <person name="Xie H.B."/>
            <person name="Fu W.Y."/>
            <person name="Jin J."/>
            <person name="Li X.W."/>
            <person name="Jiao Y."/>
            <person name="Zhou C.C."/>
            <person name="Tu T."/>
            <person name="Chai C.Y."/>
            <person name="Gao J.L."/>
            <person name="Fan L.J."/>
            <person name="van de Weg E."/>
            <person name="Wang J.Y."/>
            <person name="Gao Z.S."/>
        </authorList>
    </citation>
    <scope>NUCLEOTIDE SEQUENCE [LARGE SCALE GENOMIC DNA]</scope>
    <source>
        <tissue evidence="3">Leaves</tissue>
    </source>
</reference>
<keyword evidence="2" id="KW-0812">Transmembrane</keyword>
<gene>
    <name evidence="4" type="ORF">CJ030_MR5G009725</name>
    <name evidence="3" type="ORF">CJ030_MR7G027604</name>
</gene>
<dbReference type="EMBL" id="RXIC02000025">
    <property type="protein sequence ID" value="KAB1206404.1"/>
    <property type="molecule type" value="Genomic_DNA"/>
</dbReference>
<reference evidence="3" key="1">
    <citation type="submission" date="2018-07" db="EMBL/GenBank/DDBJ databases">
        <authorList>
            <person name="Gao Z.-S."/>
            <person name="Jia H.-M."/>
            <person name="Jia H.-J."/>
            <person name="Cai Q.-L."/>
            <person name="Wang Y."/>
            <person name="Zhao H.-B."/>
        </authorList>
    </citation>
    <scope>NUCLEOTIDE SEQUENCE</scope>
    <source>
        <tissue evidence="3">Leaves</tissue>
    </source>
</reference>
<feature type="transmembrane region" description="Helical" evidence="2">
    <location>
        <begin position="513"/>
        <end position="535"/>
    </location>
</feature>
<feature type="compositionally biased region" description="Polar residues" evidence="1">
    <location>
        <begin position="293"/>
        <end position="323"/>
    </location>
</feature>
<dbReference type="PANTHER" id="PTHR31170:SF25">
    <property type="entry name" value="BNAA09G04570D PROTEIN"/>
    <property type="match status" value="1"/>
</dbReference>
<dbReference type="InterPro" id="IPR004158">
    <property type="entry name" value="DUF247_pln"/>
</dbReference>
<dbReference type="AlphaFoldDB" id="A0A6A1V142"/>
<organism evidence="3 5">
    <name type="scientific">Morella rubra</name>
    <name type="common">Chinese bayberry</name>
    <dbReference type="NCBI Taxonomy" id="262757"/>
    <lineage>
        <taxon>Eukaryota</taxon>
        <taxon>Viridiplantae</taxon>
        <taxon>Streptophyta</taxon>
        <taxon>Embryophyta</taxon>
        <taxon>Tracheophyta</taxon>
        <taxon>Spermatophyta</taxon>
        <taxon>Magnoliopsida</taxon>
        <taxon>eudicotyledons</taxon>
        <taxon>Gunneridae</taxon>
        <taxon>Pentapetalae</taxon>
        <taxon>rosids</taxon>
        <taxon>fabids</taxon>
        <taxon>Fagales</taxon>
        <taxon>Myricaceae</taxon>
        <taxon>Morella</taxon>
    </lineage>
</organism>
<dbReference type="Proteomes" id="UP000516437">
    <property type="component" value="Chromosome 5"/>
</dbReference>
<dbReference type="Proteomes" id="UP000516437">
    <property type="component" value="Chromosome 7"/>
</dbReference>
<comment type="caution">
    <text evidence="3">The sequence shown here is derived from an EMBL/GenBank/DDBJ whole genome shotgun (WGS) entry which is preliminary data.</text>
</comment>
<evidence type="ECO:0000313" key="3">
    <source>
        <dbReference type="EMBL" id="KAB1206404.1"/>
    </source>
</evidence>
<dbReference type="OrthoDB" id="742916at2759"/>
<evidence type="ECO:0000256" key="1">
    <source>
        <dbReference type="SAM" id="MobiDB-lite"/>
    </source>
</evidence>
<protein>
    <submittedName>
        <fullName evidence="3">Uncharacterized protein</fullName>
    </submittedName>
</protein>
<dbReference type="Pfam" id="PF03140">
    <property type="entry name" value="DUF247"/>
    <property type="match status" value="1"/>
</dbReference>
<proteinExistence type="predicted"/>